<name>A0A5N0USI8_9PSEU</name>
<dbReference type="InterPro" id="IPR029058">
    <property type="entry name" value="AB_hydrolase_fold"/>
</dbReference>
<dbReference type="Pfam" id="PF07859">
    <property type="entry name" value="Abhydrolase_3"/>
    <property type="match status" value="1"/>
</dbReference>
<comment type="caution">
    <text evidence="3">The sequence shown here is derived from an EMBL/GenBank/DDBJ whole genome shotgun (WGS) entry which is preliminary data.</text>
</comment>
<dbReference type="SUPFAM" id="SSF53474">
    <property type="entry name" value="alpha/beta-Hydrolases"/>
    <property type="match status" value="1"/>
</dbReference>
<dbReference type="AlphaFoldDB" id="A0A5N0USI8"/>
<dbReference type="InterPro" id="IPR013094">
    <property type="entry name" value="AB_hydrolase_3"/>
</dbReference>
<evidence type="ECO:0000259" key="2">
    <source>
        <dbReference type="Pfam" id="PF07859"/>
    </source>
</evidence>
<proteinExistence type="predicted"/>
<dbReference type="PANTHER" id="PTHR48081">
    <property type="entry name" value="AB HYDROLASE SUPERFAMILY PROTEIN C4A8.06C"/>
    <property type="match status" value="1"/>
</dbReference>
<organism evidence="3 4">
    <name type="scientific">Amycolatopsis acidicola</name>
    <dbReference type="NCBI Taxonomy" id="2596893"/>
    <lineage>
        <taxon>Bacteria</taxon>
        <taxon>Bacillati</taxon>
        <taxon>Actinomycetota</taxon>
        <taxon>Actinomycetes</taxon>
        <taxon>Pseudonocardiales</taxon>
        <taxon>Pseudonocardiaceae</taxon>
        <taxon>Amycolatopsis</taxon>
    </lineage>
</organism>
<protein>
    <submittedName>
        <fullName evidence="3">Alpha/beta hydrolase</fullName>
    </submittedName>
</protein>
<feature type="domain" description="Alpha/beta hydrolase fold-3" evidence="2">
    <location>
        <begin position="89"/>
        <end position="210"/>
    </location>
</feature>
<dbReference type="Gene3D" id="3.40.50.1820">
    <property type="entry name" value="alpha/beta hydrolase"/>
    <property type="match status" value="2"/>
</dbReference>
<keyword evidence="4" id="KW-1185">Reference proteome</keyword>
<sequence>MGKDHRVVSIAALLASERKKFYDNADVLHRQLPRVHGGGFVEEIEPHHWRYAAELADRLGCTVTLPLYPLVPRYSHTTILPMVQATYDALAIAQRLRERGEPQPERILLISPWLDVLVDDPMSVLLDDYDPMLGITGLREAGRTYSEGADPHDPLISPLYAELSGLGPFSLFIGARDVLLPDARRFAQHATEAGIDIDYRERRAMFHNWVMEKIPEGREELDHLERILRRPPAGR</sequence>
<evidence type="ECO:0000313" key="3">
    <source>
        <dbReference type="EMBL" id="KAA9152767.1"/>
    </source>
</evidence>
<dbReference type="OrthoDB" id="9803828at2"/>
<keyword evidence="1 3" id="KW-0378">Hydrolase</keyword>
<gene>
    <name evidence="3" type="ORF">FPZ12_036310</name>
</gene>
<dbReference type="PANTHER" id="PTHR48081:SF8">
    <property type="entry name" value="ALPHA_BETA HYDROLASE FOLD-3 DOMAIN-CONTAINING PROTEIN-RELATED"/>
    <property type="match status" value="1"/>
</dbReference>
<dbReference type="GO" id="GO:0016787">
    <property type="term" value="F:hydrolase activity"/>
    <property type="evidence" value="ECO:0007669"/>
    <property type="project" value="UniProtKB-KW"/>
</dbReference>
<evidence type="ECO:0000256" key="1">
    <source>
        <dbReference type="ARBA" id="ARBA00022801"/>
    </source>
</evidence>
<evidence type="ECO:0000313" key="4">
    <source>
        <dbReference type="Proteomes" id="UP000319769"/>
    </source>
</evidence>
<accession>A0A5N0USI8</accession>
<dbReference type="Proteomes" id="UP000319769">
    <property type="component" value="Unassembled WGS sequence"/>
</dbReference>
<dbReference type="EMBL" id="VMNW02000084">
    <property type="protein sequence ID" value="KAA9152767.1"/>
    <property type="molecule type" value="Genomic_DNA"/>
</dbReference>
<reference evidence="3" key="1">
    <citation type="submission" date="2019-09" db="EMBL/GenBank/DDBJ databases">
        <authorList>
            <person name="Teo W.F.A."/>
            <person name="Duangmal K."/>
        </authorList>
    </citation>
    <scope>NUCLEOTIDE SEQUENCE [LARGE SCALE GENOMIC DNA]</scope>
    <source>
        <strain evidence="3">K81G1</strain>
    </source>
</reference>
<dbReference type="InterPro" id="IPR050300">
    <property type="entry name" value="GDXG_lipolytic_enzyme"/>
</dbReference>